<dbReference type="PANTHER" id="PTHR12174">
    <property type="entry name" value="SIGNAL PEPTIDE PEPTIDASE"/>
    <property type="match status" value="1"/>
</dbReference>
<dbReference type="EMBL" id="DF236989">
    <property type="protein sequence ID" value="GAQ79878.1"/>
    <property type="molecule type" value="Genomic_DNA"/>
</dbReference>
<feature type="transmembrane region" description="Helical" evidence="10">
    <location>
        <begin position="175"/>
        <end position="194"/>
    </location>
</feature>
<evidence type="ECO:0000256" key="7">
    <source>
        <dbReference type="ARBA" id="ARBA00022989"/>
    </source>
</evidence>
<dbReference type="InterPro" id="IPR007369">
    <property type="entry name" value="Peptidase_A22B_SPP"/>
</dbReference>
<evidence type="ECO:0000256" key="4">
    <source>
        <dbReference type="ARBA" id="ARBA00022692"/>
    </source>
</evidence>
<feature type="transmembrane region" description="Helical" evidence="10">
    <location>
        <begin position="222"/>
        <end position="244"/>
    </location>
</feature>
<evidence type="ECO:0000256" key="9">
    <source>
        <dbReference type="SAM" id="MobiDB-lite"/>
    </source>
</evidence>
<feature type="transmembrane region" description="Helical" evidence="10">
    <location>
        <begin position="250"/>
        <end position="277"/>
    </location>
</feature>
<feature type="region of interest" description="Disordered" evidence="9">
    <location>
        <begin position="500"/>
        <end position="552"/>
    </location>
</feature>
<keyword evidence="13" id="KW-1185">Reference proteome</keyword>
<dbReference type="GO" id="GO:0030660">
    <property type="term" value="C:Golgi-associated vesicle membrane"/>
    <property type="evidence" value="ECO:0000318"/>
    <property type="project" value="GO_Central"/>
</dbReference>
<accession>A0A1Y1HVL2</accession>
<dbReference type="SUPFAM" id="SSF52025">
    <property type="entry name" value="PA domain"/>
    <property type="match status" value="1"/>
</dbReference>
<organism evidence="12 13">
    <name type="scientific">Klebsormidium nitens</name>
    <name type="common">Green alga</name>
    <name type="synonym">Ulothrix nitens</name>
    <dbReference type="NCBI Taxonomy" id="105231"/>
    <lineage>
        <taxon>Eukaryota</taxon>
        <taxon>Viridiplantae</taxon>
        <taxon>Streptophyta</taxon>
        <taxon>Klebsormidiophyceae</taxon>
        <taxon>Klebsormidiales</taxon>
        <taxon>Klebsormidiaceae</taxon>
        <taxon>Klebsormidium</taxon>
    </lineage>
</organism>
<evidence type="ECO:0000313" key="12">
    <source>
        <dbReference type="EMBL" id="GAQ79878.1"/>
    </source>
</evidence>
<dbReference type="OrthoDB" id="29661at2759"/>
<dbReference type="SMART" id="SM00730">
    <property type="entry name" value="PSN"/>
    <property type="match status" value="1"/>
</dbReference>
<dbReference type="GO" id="GO:0098554">
    <property type="term" value="C:cytoplasmic side of endoplasmic reticulum membrane"/>
    <property type="evidence" value="ECO:0000318"/>
    <property type="project" value="GO_Central"/>
</dbReference>
<evidence type="ECO:0000256" key="2">
    <source>
        <dbReference type="ARBA" id="ARBA00004337"/>
    </source>
</evidence>
<evidence type="ECO:0000259" key="11">
    <source>
        <dbReference type="Pfam" id="PF02225"/>
    </source>
</evidence>
<name>A0A1Y1HVL2_KLENI</name>
<feature type="transmembrane region" description="Helical" evidence="10">
    <location>
        <begin position="349"/>
        <end position="369"/>
    </location>
</feature>
<feature type="transmembrane region" description="Helical" evidence="10">
    <location>
        <begin position="438"/>
        <end position="461"/>
    </location>
</feature>
<proteinExistence type="inferred from homology"/>
<dbReference type="GO" id="GO:0098553">
    <property type="term" value="C:lumenal side of endoplasmic reticulum membrane"/>
    <property type="evidence" value="ECO:0000318"/>
    <property type="project" value="GO_Central"/>
</dbReference>
<dbReference type="OMA" id="HDLWNYG"/>
<dbReference type="InterPro" id="IPR003137">
    <property type="entry name" value="PA_domain"/>
</dbReference>
<reference evidence="12 13" key="1">
    <citation type="journal article" date="2014" name="Nat. Commun.">
        <title>Klebsormidium flaccidum genome reveals primary factors for plant terrestrial adaptation.</title>
        <authorList>
            <person name="Hori K."/>
            <person name="Maruyama F."/>
            <person name="Fujisawa T."/>
            <person name="Togashi T."/>
            <person name="Yamamoto N."/>
            <person name="Seo M."/>
            <person name="Sato S."/>
            <person name="Yamada T."/>
            <person name="Mori H."/>
            <person name="Tajima N."/>
            <person name="Moriyama T."/>
            <person name="Ikeuchi M."/>
            <person name="Watanabe M."/>
            <person name="Wada H."/>
            <person name="Kobayashi K."/>
            <person name="Saito M."/>
            <person name="Masuda T."/>
            <person name="Sasaki-Sekimoto Y."/>
            <person name="Mashiguchi K."/>
            <person name="Awai K."/>
            <person name="Shimojima M."/>
            <person name="Masuda S."/>
            <person name="Iwai M."/>
            <person name="Nobusawa T."/>
            <person name="Narise T."/>
            <person name="Kondo S."/>
            <person name="Saito H."/>
            <person name="Sato R."/>
            <person name="Murakawa M."/>
            <person name="Ihara Y."/>
            <person name="Oshima-Yamada Y."/>
            <person name="Ohtaka K."/>
            <person name="Satoh M."/>
            <person name="Sonobe K."/>
            <person name="Ishii M."/>
            <person name="Ohtani R."/>
            <person name="Kanamori-Sato M."/>
            <person name="Honoki R."/>
            <person name="Miyazaki D."/>
            <person name="Mochizuki H."/>
            <person name="Umetsu J."/>
            <person name="Higashi K."/>
            <person name="Shibata D."/>
            <person name="Kamiya Y."/>
            <person name="Sato N."/>
            <person name="Nakamura Y."/>
            <person name="Tabata S."/>
            <person name="Ida S."/>
            <person name="Kurokawa K."/>
            <person name="Ohta H."/>
        </authorList>
    </citation>
    <scope>NUCLEOTIDE SEQUENCE [LARGE SCALE GENOMIC DNA]</scope>
    <source>
        <strain evidence="12 13">NIES-2285</strain>
    </source>
</reference>
<dbReference type="PANTHER" id="PTHR12174:SF75">
    <property type="entry name" value="SIGNAL PEPTIDE PEPTIDASE-LIKE 2"/>
    <property type="match status" value="1"/>
</dbReference>
<dbReference type="GO" id="GO:0033619">
    <property type="term" value="P:membrane protein proteolysis"/>
    <property type="evidence" value="ECO:0000318"/>
    <property type="project" value="GO_Central"/>
</dbReference>
<evidence type="ECO:0000256" key="8">
    <source>
        <dbReference type="ARBA" id="ARBA00023136"/>
    </source>
</evidence>
<feature type="transmembrane region" description="Helical" evidence="10">
    <location>
        <begin position="289"/>
        <end position="314"/>
    </location>
</feature>
<sequence>MGINSTEALTQRKPPAPGCNNTAQLVKLSFQGESGASKEVVGASSFFGGRVPVAKTDALPLVAELMAPLTGCNRSDAQASLKGKLAVALRGDCLFSLKAEVAQQQGAVGLIVISTAEEYFPMSCDEDKPPTMEIDIPSVMISKSAGYKLRAAMRQGPVSVRIFAPPRPILDPSAAILWFVAVGTVVAAAFWSASDVRKGGKYERLNKARREEDEEEAEHIDIGVAGAVMFVVVSSVMLLLLFFFMSKYLAVVLIVFFCIGGVEGLSKCLSSLLVVLTPALTTRGAELPYLGYWPAPTLISLPVAAAVGLCWAIWRKSDWAWVGQDVLGVALILVVLQMARLPNIKVSSLLLWLAFAYDIFWVFLSPYFFNGESVMIAVASGLNSGGEAMPMLLRVPRILDQWGGYNMLGFGDIVLPGLLVAFTLRFDCEEKRSWSGGYFLYSSIGYGVGLLCTYAALALMSGQGQPALLYLVPCTLGTLLILAWYRGELAALWSRGEDDNEAVESGDEDGHLSPAVDEDRGRSLQGRGSQGRLGTSSRRREISQESPRSSLV</sequence>
<evidence type="ECO:0000256" key="6">
    <source>
        <dbReference type="ARBA" id="ARBA00022801"/>
    </source>
</evidence>
<comment type="similarity">
    <text evidence="3">Belongs to the peptidase A22B family.</text>
</comment>
<dbReference type="GO" id="GO:0042500">
    <property type="term" value="F:aspartic endopeptidase activity, intramembrane cleaving"/>
    <property type="evidence" value="ECO:0000318"/>
    <property type="project" value="GO_Central"/>
</dbReference>
<keyword evidence="5" id="KW-0967">Endosome</keyword>
<feature type="compositionally biased region" description="Low complexity" evidence="9">
    <location>
        <begin position="523"/>
        <end position="536"/>
    </location>
</feature>
<feature type="domain" description="PA" evidence="11">
    <location>
        <begin position="60"/>
        <end position="149"/>
    </location>
</feature>
<dbReference type="Proteomes" id="UP000054558">
    <property type="component" value="Unassembled WGS sequence"/>
</dbReference>
<keyword evidence="6" id="KW-0378">Hydrolase</keyword>
<dbReference type="Pfam" id="PF02225">
    <property type="entry name" value="PA"/>
    <property type="match status" value="1"/>
</dbReference>
<evidence type="ECO:0000256" key="1">
    <source>
        <dbReference type="ARBA" id="ARBA00003012"/>
    </source>
</evidence>
<dbReference type="Pfam" id="PF04258">
    <property type="entry name" value="Peptidase_A22B"/>
    <property type="match status" value="1"/>
</dbReference>
<dbReference type="AlphaFoldDB" id="A0A1Y1HVL2"/>
<keyword evidence="7 10" id="KW-1133">Transmembrane helix</keyword>
<comment type="function">
    <text evidence="1">Intramembrane-cleaving aspartic protease (I-CLiP) that cleaves type II membrane signal peptides in the hydrophobic plane of the membrane.</text>
</comment>
<dbReference type="InterPro" id="IPR006639">
    <property type="entry name" value="Preselin/SPP"/>
</dbReference>
<evidence type="ECO:0000256" key="5">
    <source>
        <dbReference type="ARBA" id="ARBA00022753"/>
    </source>
</evidence>
<dbReference type="InterPro" id="IPR046450">
    <property type="entry name" value="PA_dom_sf"/>
</dbReference>
<keyword evidence="4 10" id="KW-0812">Transmembrane</keyword>
<feature type="transmembrane region" description="Helical" evidence="10">
    <location>
        <begin position="402"/>
        <end position="426"/>
    </location>
</feature>
<dbReference type="GO" id="GO:0005765">
    <property type="term" value="C:lysosomal membrane"/>
    <property type="evidence" value="ECO:0000318"/>
    <property type="project" value="GO_Central"/>
</dbReference>
<protein>
    <submittedName>
        <fullName evidence="12">Signal peptide peptidase</fullName>
    </submittedName>
</protein>
<dbReference type="GO" id="GO:0010008">
    <property type="term" value="C:endosome membrane"/>
    <property type="evidence" value="ECO:0007669"/>
    <property type="project" value="UniProtKB-SubCell"/>
</dbReference>
<evidence type="ECO:0000256" key="10">
    <source>
        <dbReference type="SAM" id="Phobius"/>
    </source>
</evidence>
<feature type="transmembrane region" description="Helical" evidence="10">
    <location>
        <begin position="467"/>
        <end position="485"/>
    </location>
</feature>
<feature type="transmembrane region" description="Helical" evidence="10">
    <location>
        <begin position="320"/>
        <end position="337"/>
    </location>
</feature>
<evidence type="ECO:0000256" key="3">
    <source>
        <dbReference type="ARBA" id="ARBA00006859"/>
    </source>
</evidence>
<keyword evidence="8 10" id="KW-0472">Membrane</keyword>
<comment type="subcellular location">
    <subcellularLocation>
        <location evidence="2">Endosome membrane</location>
        <topology evidence="2">Multi-pass membrane protein</topology>
    </subcellularLocation>
</comment>
<evidence type="ECO:0000313" key="13">
    <source>
        <dbReference type="Proteomes" id="UP000054558"/>
    </source>
</evidence>
<gene>
    <name evidence="12" type="ORF">KFL_000400220</name>
</gene>
<dbReference type="Gene3D" id="3.50.30.30">
    <property type="match status" value="1"/>
</dbReference>